<dbReference type="RefSeq" id="XP_060122030.1">
    <property type="nucleotide sequence ID" value="XM_060266047.1"/>
</dbReference>
<evidence type="ECO:0000313" key="4">
    <source>
        <dbReference type="Proteomes" id="UP001217754"/>
    </source>
</evidence>
<accession>A0AAF0JA51</accession>
<dbReference type="SUPFAM" id="SSF103657">
    <property type="entry name" value="BAR/IMD domain-like"/>
    <property type="match status" value="1"/>
</dbReference>
<dbReference type="PROSITE" id="PS51072">
    <property type="entry name" value="MHD"/>
    <property type="match status" value="1"/>
</dbReference>
<feature type="region of interest" description="Disordered" evidence="1">
    <location>
        <begin position="436"/>
        <end position="455"/>
    </location>
</feature>
<sequence length="771" mass="83974">MSDAVQVYAEAFVPADPRTSLQTLQTRAKNARIFHEQVADYFAARREAEEAYVRSLQKLTKRSFLSDTTYLPVEYKPVYDRLVAELAEAAHAHTTLERRILRDCEEPLRAAPNHGEWAKIKRHDETLAPIMKEINALESQLAKDQKKFDSKKTGAAQAKVTNTQQSLARAVGQWDRHAPLVAGAYERMDRGRLTMLRDAARQLARVQCDFAKETYDMARNTGHTAQSFDPEREVLAFAHKMRPAPRSGALRGAPSEPSEPSEAPHQVPRMPSRTSMRRTSLPQLRRTHDEPIVPPARDQATSSPRFSVPLPSALFHTSQPRASEMAPVQETLDEGPVEAPPSAPFARESTASPFSREMRGSPQAFDQAPYNRAQSPWEPSQPVDESSRAADGARMPSDAGMHFATRRATTQFSDVPLPDANQDEAAAWEHMRMQLRNSSIGVPSPPSGRRDRSEYRKTSYDLLEGASPREEAWAPHAPLSPPPIAAAAAAPTSVPAPAPPLASAFSPATISTTQMSPVAHAVPLSARIVERVNVMWVGSALTRVMVVGEVRLSILAGAVDGGRARIALSNADQLEKVAAHPGLVYEVVGAPDLYEVDLAELAKSGSDTVALRYQLRASDARAAPLLLEPKWRCEAQQSSLLVTYRVNNASLLAERAPHAALSGVYFSVAIPPETPVVGSVLSQPVGDWDPDAQQLAWQRAASLPLGDGEAHKILARFPVAAQGTPQPVSVAWQLTAHTVSDVGLEARAGAHPIVFASVHRETVAGKYFAQP</sequence>
<dbReference type="InterPro" id="IPR027267">
    <property type="entry name" value="AH/BAR_dom_sf"/>
</dbReference>
<feature type="domain" description="MHD" evidence="2">
    <location>
        <begin position="521"/>
        <end position="770"/>
    </location>
</feature>
<evidence type="ECO:0000259" key="2">
    <source>
        <dbReference type="PROSITE" id="PS51072"/>
    </source>
</evidence>
<reference evidence="3" key="1">
    <citation type="submission" date="2023-03" db="EMBL/GenBank/DDBJ databases">
        <title>Mating type loci evolution in Malassezia.</title>
        <authorList>
            <person name="Coelho M.A."/>
        </authorList>
    </citation>
    <scope>NUCLEOTIDE SEQUENCE</scope>
    <source>
        <strain evidence="3">CBS 9431</strain>
    </source>
</reference>
<dbReference type="AlphaFoldDB" id="A0AAF0JA51"/>
<evidence type="ECO:0000313" key="3">
    <source>
        <dbReference type="EMBL" id="WFD39133.1"/>
    </source>
</evidence>
<feature type="compositionally biased region" description="Low complexity" evidence="1">
    <location>
        <begin position="268"/>
        <end position="280"/>
    </location>
</feature>
<dbReference type="Gene3D" id="1.20.1270.60">
    <property type="entry name" value="Arfaptin homology (AH) domain/BAR domain"/>
    <property type="match status" value="1"/>
</dbReference>
<dbReference type="InterPro" id="IPR028565">
    <property type="entry name" value="MHD"/>
</dbReference>
<protein>
    <submittedName>
        <fullName evidence="3">Suppressor of Profilin deletion</fullName>
    </submittedName>
</protein>
<proteinExistence type="predicted"/>
<dbReference type="EMBL" id="CP119960">
    <property type="protein sequence ID" value="WFD39133.1"/>
    <property type="molecule type" value="Genomic_DNA"/>
</dbReference>
<gene>
    <name evidence="3" type="primary">SYP1</name>
    <name evidence="3" type="ORF">MJAP1_002105</name>
</gene>
<evidence type="ECO:0000256" key="1">
    <source>
        <dbReference type="SAM" id="MobiDB-lite"/>
    </source>
</evidence>
<organism evidence="3 4">
    <name type="scientific">Malassezia japonica</name>
    <dbReference type="NCBI Taxonomy" id="223818"/>
    <lineage>
        <taxon>Eukaryota</taxon>
        <taxon>Fungi</taxon>
        <taxon>Dikarya</taxon>
        <taxon>Basidiomycota</taxon>
        <taxon>Ustilaginomycotina</taxon>
        <taxon>Malasseziomycetes</taxon>
        <taxon>Malasseziales</taxon>
        <taxon>Malasseziaceae</taxon>
        <taxon>Malassezia</taxon>
    </lineage>
</organism>
<name>A0AAF0JA51_9BASI</name>
<keyword evidence="4" id="KW-1185">Reference proteome</keyword>
<dbReference type="Proteomes" id="UP001217754">
    <property type="component" value="Chromosome 3"/>
</dbReference>
<dbReference type="GeneID" id="85225754"/>
<dbReference type="Pfam" id="PF00611">
    <property type="entry name" value="FCH"/>
    <property type="match status" value="1"/>
</dbReference>
<dbReference type="Pfam" id="PF10291">
    <property type="entry name" value="muHD"/>
    <property type="match status" value="1"/>
</dbReference>
<dbReference type="InterPro" id="IPR018808">
    <property type="entry name" value="Muniscin_C"/>
</dbReference>
<feature type="region of interest" description="Disordered" evidence="1">
    <location>
        <begin position="243"/>
        <end position="397"/>
    </location>
</feature>
<dbReference type="InterPro" id="IPR001060">
    <property type="entry name" value="FCH_dom"/>
</dbReference>